<dbReference type="PANTHER" id="PTHR10589:SF17">
    <property type="entry name" value="UBIQUITIN CARBOXYL-TERMINAL HYDROLASE"/>
    <property type="match status" value="1"/>
</dbReference>
<evidence type="ECO:0000313" key="10">
    <source>
        <dbReference type="EMBL" id="GKT17953.1"/>
    </source>
</evidence>
<keyword evidence="4 7" id="KW-0833">Ubl conjugation pathway</keyword>
<dbReference type="Pfam" id="PF01088">
    <property type="entry name" value="Peptidase_C12"/>
    <property type="match status" value="1"/>
</dbReference>
<comment type="similarity">
    <text evidence="2 7 8">Belongs to the peptidase C12 family.</text>
</comment>
<name>A0ABQ5JXE0_9EUKA</name>
<accession>A0ABQ5JXE0</accession>
<comment type="caution">
    <text evidence="10">The sequence shown here is derived from an EMBL/GenBank/DDBJ whole genome shotgun (WGS) entry which is preliminary data.</text>
</comment>
<feature type="active site" description="Nucleophile" evidence="7">
    <location>
        <position position="98"/>
    </location>
</feature>
<dbReference type="EMBL" id="BQXS01011898">
    <property type="protein sequence ID" value="GKT17953.1"/>
    <property type="molecule type" value="Genomic_DNA"/>
</dbReference>
<evidence type="ECO:0000256" key="2">
    <source>
        <dbReference type="ARBA" id="ARBA00009326"/>
    </source>
</evidence>
<evidence type="ECO:0000256" key="4">
    <source>
        <dbReference type="ARBA" id="ARBA00022786"/>
    </source>
</evidence>
<keyword evidence="11" id="KW-1185">Reference proteome</keyword>
<dbReference type="PANTHER" id="PTHR10589">
    <property type="entry name" value="UBIQUITIN CARBOXYL-TERMINAL HYDROLASE"/>
    <property type="match status" value="1"/>
</dbReference>
<proteinExistence type="inferred from homology"/>
<protein>
    <recommendedName>
        <fullName evidence="8">Ubiquitin carboxyl-terminal hydrolase</fullName>
        <ecNumber evidence="8">3.4.19.12</ecNumber>
    </recommendedName>
</protein>
<dbReference type="InterPro" id="IPR036959">
    <property type="entry name" value="Peptidase_C12_UCH_sf"/>
</dbReference>
<evidence type="ECO:0000313" key="11">
    <source>
        <dbReference type="Proteomes" id="UP001057375"/>
    </source>
</evidence>
<dbReference type="PROSITE" id="PS52048">
    <property type="entry name" value="UCH_DOMAIN"/>
    <property type="match status" value="1"/>
</dbReference>
<keyword evidence="5 7" id="KW-0378">Hydrolase</keyword>
<dbReference type="Proteomes" id="UP001057375">
    <property type="component" value="Unassembled WGS sequence"/>
</dbReference>
<gene>
    <name evidence="10" type="ORF">ADUPG1_011207</name>
</gene>
<feature type="site" description="Transition state stabilizer" evidence="7">
    <location>
        <position position="92"/>
    </location>
</feature>
<dbReference type="InterPro" id="IPR038765">
    <property type="entry name" value="Papain-like_cys_pep_sf"/>
</dbReference>
<feature type="site" description="Important for enzyme activity" evidence="7">
    <location>
        <position position="185"/>
    </location>
</feature>
<dbReference type="SUPFAM" id="SSF54001">
    <property type="entry name" value="Cysteine proteinases"/>
    <property type="match status" value="1"/>
</dbReference>
<organism evidence="10 11">
    <name type="scientific">Aduncisulcus paluster</name>
    <dbReference type="NCBI Taxonomy" id="2918883"/>
    <lineage>
        <taxon>Eukaryota</taxon>
        <taxon>Metamonada</taxon>
        <taxon>Carpediemonas-like organisms</taxon>
        <taxon>Aduncisulcus</taxon>
    </lineage>
</organism>
<evidence type="ECO:0000256" key="7">
    <source>
        <dbReference type="PROSITE-ProRule" id="PRU01393"/>
    </source>
</evidence>
<dbReference type="EC" id="3.4.19.12" evidence="8"/>
<evidence type="ECO:0000256" key="5">
    <source>
        <dbReference type="ARBA" id="ARBA00022801"/>
    </source>
</evidence>
<feature type="active site" description="Proton donor" evidence="7">
    <location>
        <position position="169"/>
    </location>
</feature>
<evidence type="ECO:0000256" key="8">
    <source>
        <dbReference type="RuleBase" id="RU361215"/>
    </source>
</evidence>
<sequence length="232" mass="25636">MSKATIYKGIERFDHRIAWSPLESNPEVISKFISDLGSPLKAADVYGLDPELLAFVPKPVRSLIFLFPCTEKFPKLGKPLDPSTDRALFVYQMITNACGAMAIIHSLLNCPDEEKGDYVKSLKEKFSSLSPFERAWELEDEKRFEVAHTEGAASGDTEELDPSSDVDLHFIAFVPSEDGSVIELDGRKEGPIDHGKIEPGKDFLESAASVIQKYIEGKSDPRFALVAIVGSE</sequence>
<dbReference type="Gene3D" id="3.40.532.10">
    <property type="entry name" value="Peptidase C12, ubiquitin carboxyl-terminal hydrolase"/>
    <property type="match status" value="1"/>
</dbReference>
<dbReference type="GO" id="GO:0016787">
    <property type="term" value="F:hydrolase activity"/>
    <property type="evidence" value="ECO:0007669"/>
    <property type="project" value="UniProtKB-KW"/>
</dbReference>
<evidence type="ECO:0000256" key="1">
    <source>
        <dbReference type="ARBA" id="ARBA00000707"/>
    </source>
</evidence>
<evidence type="ECO:0000256" key="3">
    <source>
        <dbReference type="ARBA" id="ARBA00022670"/>
    </source>
</evidence>
<comment type="catalytic activity">
    <reaction evidence="1 7 8">
        <text>Thiol-dependent hydrolysis of ester, thioester, amide, peptide and isopeptide bonds formed by the C-terminal Gly of ubiquitin (a 76-residue protein attached to proteins as an intracellular targeting signal).</text>
        <dbReference type="EC" id="3.4.19.12"/>
    </reaction>
</comment>
<feature type="domain" description="UCH catalytic" evidence="9">
    <location>
        <begin position="18"/>
        <end position="230"/>
    </location>
</feature>
<keyword evidence="6 7" id="KW-0788">Thiol protease</keyword>
<dbReference type="PRINTS" id="PR00707">
    <property type="entry name" value="UBCTHYDRLASE"/>
</dbReference>
<dbReference type="InterPro" id="IPR001578">
    <property type="entry name" value="Peptidase_C12_UCH"/>
</dbReference>
<keyword evidence="3 7" id="KW-0645">Protease</keyword>
<reference evidence="10" key="1">
    <citation type="submission" date="2022-03" db="EMBL/GenBank/DDBJ databases">
        <title>Draft genome sequence of Aduncisulcus paluster, a free-living microaerophilic Fornicata.</title>
        <authorList>
            <person name="Yuyama I."/>
            <person name="Kume K."/>
            <person name="Tamura T."/>
            <person name="Inagaki Y."/>
            <person name="Hashimoto T."/>
        </authorList>
    </citation>
    <scope>NUCLEOTIDE SEQUENCE</scope>
    <source>
        <strain evidence="10">NY0171</strain>
    </source>
</reference>
<evidence type="ECO:0000259" key="9">
    <source>
        <dbReference type="PROSITE" id="PS52048"/>
    </source>
</evidence>
<evidence type="ECO:0000256" key="6">
    <source>
        <dbReference type="ARBA" id="ARBA00022807"/>
    </source>
</evidence>